<feature type="compositionally biased region" description="Basic and acidic residues" evidence="1">
    <location>
        <begin position="202"/>
        <end position="237"/>
    </location>
</feature>
<keyword evidence="4" id="KW-1185">Reference proteome</keyword>
<comment type="caution">
    <text evidence="3">The sequence shown here is derived from an EMBL/GenBank/DDBJ whole genome shotgun (WGS) entry which is preliminary data.</text>
</comment>
<reference evidence="4" key="1">
    <citation type="journal article" date="2019" name="Int. J. Syst. Evol. Microbiol.">
        <title>The Global Catalogue of Microorganisms (GCM) 10K type strain sequencing project: providing services to taxonomists for standard genome sequencing and annotation.</title>
        <authorList>
            <consortium name="The Broad Institute Genomics Platform"/>
            <consortium name="The Broad Institute Genome Sequencing Center for Infectious Disease"/>
            <person name="Wu L."/>
            <person name="Ma J."/>
        </authorList>
    </citation>
    <scope>NUCLEOTIDE SEQUENCE [LARGE SCALE GENOMIC DNA]</scope>
    <source>
        <strain evidence="4">JCM 17983</strain>
    </source>
</reference>
<sequence>MAAAGGIVTMREDRASGTTAVIELLRAGASAPSSHNSQPWRLQWHHDAVEVHGDPDRRLEVADPDARELRLACGAALLNVRLAVRAQGRRAHTQLLPDPADRWFLGRVRPGSVLPASLWESELATAIPRRHTDRHPFDGRPLPAALRDQLARAAGRESCRLVFLTDARQRRELRELTARAHRQQRADPAFVAEWERWIGHPAREDDGLPREHAQRAPRADSAWRPRDFGDAVADTDRTAPPTGSGDDPTVAVVLSYDDGPLAHLRAGAAMQQVLLTATAHGVGSSFVAPPLEVAAVRDEVRALLGGVLWPQVVLRLGWGRPVHPTPRRRDTGA</sequence>
<dbReference type="RefSeq" id="WP_274231781.1">
    <property type="nucleotide sequence ID" value="NZ_BAABHQ010000009.1"/>
</dbReference>
<evidence type="ECO:0000256" key="1">
    <source>
        <dbReference type="SAM" id="MobiDB-lite"/>
    </source>
</evidence>
<dbReference type="InterPro" id="IPR029479">
    <property type="entry name" value="Nitroreductase"/>
</dbReference>
<proteinExistence type="predicted"/>
<accession>A0ABP9ETJ5</accession>
<feature type="domain" description="Nitroreductase" evidence="2">
    <location>
        <begin position="129"/>
        <end position="318"/>
    </location>
</feature>
<dbReference type="Gene3D" id="3.40.109.10">
    <property type="entry name" value="NADH Oxidase"/>
    <property type="match status" value="1"/>
</dbReference>
<dbReference type="SUPFAM" id="SSF55469">
    <property type="entry name" value="FMN-dependent nitroreductase-like"/>
    <property type="match status" value="2"/>
</dbReference>
<evidence type="ECO:0000313" key="3">
    <source>
        <dbReference type="EMBL" id="GAA4880764.1"/>
    </source>
</evidence>
<dbReference type="EMBL" id="BAABHQ010000009">
    <property type="protein sequence ID" value="GAA4880764.1"/>
    <property type="molecule type" value="Genomic_DNA"/>
</dbReference>
<evidence type="ECO:0000259" key="2">
    <source>
        <dbReference type="Pfam" id="PF00881"/>
    </source>
</evidence>
<dbReference type="NCBIfam" id="NF047509">
    <property type="entry name" value="Rv3131_FMN_oxido"/>
    <property type="match status" value="1"/>
</dbReference>
<gene>
    <name evidence="3" type="ORF">GCM10023203_34750</name>
</gene>
<dbReference type="InterPro" id="IPR000415">
    <property type="entry name" value="Nitroreductase-like"/>
</dbReference>
<dbReference type="Pfam" id="PF00881">
    <property type="entry name" value="Nitroreductase"/>
    <property type="match status" value="1"/>
</dbReference>
<feature type="region of interest" description="Disordered" evidence="1">
    <location>
        <begin position="202"/>
        <end position="247"/>
    </location>
</feature>
<evidence type="ECO:0000313" key="4">
    <source>
        <dbReference type="Proteomes" id="UP001500457"/>
    </source>
</evidence>
<organism evidence="3 4">
    <name type="scientific">Actinomycetospora straminea</name>
    <dbReference type="NCBI Taxonomy" id="663607"/>
    <lineage>
        <taxon>Bacteria</taxon>
        <taxon>Bacillati</taxon>
        <taxon>Actinomycetota</taxon>
        <taxon>Actinomycetes</taxon>
        <taxon>Pseudonocardiales</taxon>
        <taxon>Pseudonocardiaceae</taxon>
        <taxon>Actinomycetospora</taxon>
    </lineage>
</organism>
<name>A0ABP9ETJ5_9PSEU</name>
<dbReference type="Proteomes" id="UP001500457">
    <property type="component" value="Unassembled WGS sequence"/>
</dbReference>
<protein>
    <submittedName>
        <fullName evidence="3">Nitroreductase family protein</fullName>
    </submittedName>
</protein>